<organism evidence="3 4">
    <name type="scientific">Bradyrhizobium shewense</name>
    <dbReference type="NCBI Taxonomy" id="1761772"/>
    <lineage>
        <taxon>Bacteria</taxon>
        <taxon>Pseudomonadati</taxon>
        <taxon>Pseudomonadota</taxon>
        <taxon>Alphaproteobacteria</taxon>
        <taxon>Hyphomicrobiales</taxon>
        <taxon>Nitrobacteraceae</taxon>
        <taxon>Bradyrhizobium</taxon>
    </lineage>
</organism>
<keyword evidence="4" id="KW-1185">Reference proteome</keyword>
<dbReference type="GO" id="GO:0016740">
    <property type="term" value="F:transferase activity"/>
    <property type="evidence" value="ECO:0007669"/>
    <property type="project" value="UniProtKB-KW"/>
</dbReference>
<dbReference type="InterPro" id="IPR036249">
    <property type="entry name" value="Thioredoxin-like_sf"/>
</dbReference>
<protein>
    <submittedName>
        <fullName evidence="3">Glutathione S-transferase</fullName>
    </submittedName>
</protein>
<dbReference type="CDD" id="cd03057">
    <property type="entry name" value="GST_N_Beta"/>
    <property type="match status" value="1"/>
</dbReference>
<keyword evidence="3" id="KW-0808">Transferase</keyword>
<evidence type="ECO:0000313" key="4">
    <source>
        <dbReference type="Proteomes" id="UP000199184"/>
    </source>
</evidence>
<feature type="domain" description="GST C-terminal" evidence="2">
    <location>
        <begin position="89"/>
        <end position="209"/>
    </location>
</feature>
<dbReference type="CDD" id="cd03188">
    <property type="entry name" value="GST_C_Beta"/>
    <property type="match status" value="1"/>
</dbReference>
<name>A0A1C3XQP0_9BRAD</name>
<dbReference type="PANTHER" id="PTHR44051:SF8">
    <property type="entry name" value="GLUTATHIONE S-TRANSFERASE GSTA"/>
    <property type="match status" value="1"/>
</dbReference>
<sequence length="209" mass="23105">MLQLYFFPMACSLSSRIALMEAGIEAQYHLAHIWTKQVVDDGSDFLGVSPKGAVPVLVLENGERLTESAAVLQYIADAKPERGLAPRPGDVDRYRLQEWLSFIGAEIHKGFLFPTFWYKDDGSLAKPRGRITQTLSVPSAHLAEREFLVGDSFTVADAHLTWALLLLRPAGVDIAQWPPLSAYLGRMQTRPAVREAIATEIALRKAMAA</sequence>
<dbReference type="SUPFAM" id="SSF47616">
    <property type="entry name" value="GST C-terminal domain-like"/>
    <property type="match status" value="1"/>
</dbReference>
<dbReference type="AlphaFoldDB" id="A0A1C3XQP0"/>
<dbReference type="SFLD" id="SFLDS00019">
    <property type="entry name" value="Glutathione_Transferase_(cytos"/>
    <property type="match status" value="1"/>
</dbReference>
<dbReference type="PROSITE" id="PS50405">
    <property type="entry name" value="GST_CTER"/>
    <property type="match status" value="1"/>
</dbReference>
<gene>
    <name evidence="3" type="ORF">GA0061098_102785</name>
</gene>
<dbReference type="SUPFAM" id="SSF52833">
    <property type="entry name" value="Thioredoxin-like"/>
    <property type="match status" value="1"/>
</dbReference>
<evidence type="ECO:0000313" key="3">
    <source>
        <dbReference type="EMBL" id="SCB54559.1"/>
    </source>
</evidence>
<dbReference type="PROSITE" id="PS50404">
    <property type="entry name" value="GST_NTER"/>
    <property type="match status" value="1"/>
</dbReference>
<dbReference type="SFLD" id="SFLDG00358">
    <property type="entry name" value="Main_(cytGST)"/>
    <property type="match status" value="1"/>
</dbReference>
<dbReference type="InterPro" id="IPR004046">
    <property type="entry name" value="GST_C"/>
</dbReference>
<dbReference type="InterPro" id="IPR010987">
    <property type="entry name" value="Glutathione-S-Trfase_C-like"/>
</dbReference>
<proteinExistence type="predicted"/>
<dbReference type="EMBL" id="FMAI01000027">
    <property type="protein sequence ID" value="SCB54559.1"/>
    <property type="molecule type" value="Genomic_DNA"/>
</dbReference>
<dbReference type="Gene3D" id="3.40.30.10">
    <property type="entry name" value="Glutaredoxin"/>
    <property type="match status" value="1"/>
</dbReference>
<dbReference type="Proteomes" id="UP000199184">
    <property type="component" value="Unassembled WGS sequence"/>
</dbReference>
<dbReference type="InterPro" id="IPR036282">
    <property type="entry name" value="Glutathione-S-Trfase_C_sf"/>
</dbReference>
<evidence type="ECO:0000259" key="1">
    <source>
        <dbReference type="PROSITE" id="PS50404"/>
    </source>
</evidence>
<feature type="domain" description="GST N-terminal" evidence="1">
    <location>
        <begin position="1"/>
        <end position="83"/>
    </location>
</feature>
<dbReference type="InterPro" id="IPR004045">
    <property type="entry name" value="Glutathione_S-Trfase_N"/>
</dbReference>
<reference evidence="4" key="1">
    <citation type="submission" date="2016-08" db="EMBL/GenBank/DDBJ databases">
        <authorList>
            <person name="Varghese N."/>
            <person name="Submissions Spin"/>
        </authorList>
    </citation>
    <scope>NUCLEOTIDE SEQUENCE [LARGE SCALE GENOMIC DNA]</scope>
    <source>
        <strain evidence="4">ERR11</strain>
    </source>
</reference>
<dbReference type="InterPro" id="IPR040079">
    <property type="entry name" value="Glutathione_S-Trfase"/>
</dbReference>
<dbReference type="Pfam" id="PF13409">
    <property type="entry name" value="GST_N_2"/>
    <property type="match status" value="1"/>
</dbReference>
<dbReference type="Gene3D" id="1.20.1050.10">
    <property type="match status" value="1"/>
</dbReference>
<dbReference type="PANTHER" id="PTHR44051">
    <property type="entry name" value="GLUTATHIONE S-TRANSFERASE-RELATED"/>
    <property type="match status" value="1"/>
</dbReference>
<evidence type="ECO:0000259" key="2">
    <source>
        <dbReference type="PROSITE" id="PS50405"/>
    </source>
</evidence>
<dbReference type="RefSeq" id="WP_091965964.1">
    <property type="nucleotide sequence ID" value="NZ_FMAI01000027.1"/>
</dbReference>
<dbReference type="SFLD" id="SFLDG01150">
    <property type="entry name" value="Main.1:_Beta-like"/>
    <property type="match status" value="1"/>
</dbReference>
<accession>A0A1C3XQP0</accession>
<dbReference type="Pfam" id="PF00043">
    <property type="entry name" value="GST_C"/>
    <property type="match status" value="1"/>
</dbReference>